<dbReference type="SUPFAM" id="SSF144232">
    <property type="entry name" value="HIT/MYND zinc finger-like"/>
    <property type="match status" value="1"/>
</dbReference>
<evidence type="ECO:0000256" key="5">
    <source>
        <dbReference type="ARBA" id="ARBA00049654"/>
    </source>
</evidence>
<feature type="region of interest" description="Disordered" evidence="7">
    <location>
        <begin position="1"/>
        <end position="98"/>
    </location>
</feature>
<dbReference type="GO" id="GO:0070761">
    <property type="term" value="C:pre-snoRNP complex"/>
    <property type="evidence" value="ECO:0007669"/>
    <property type="project" value="TreeGrafter"/>
</dbReference>
<dbReference type="InterPro" id="IPR007529">
    <property type="entry name" value="Znf_HIT"/>
</dbReference>
<dbReference type="InterPro" id="IPR057721">
    <property type="entry name" value="BCD1_alpha/beta"/>
</dbReference>
<dbReference type="InterPro" id="IPR051639">
    <property type="entry name" value="BCD1"/>
</dbReference>
<feature type="compositionally biased region" description="Polar residues" evidence="7">
    <location>
        <begin position="17"/>
        <end position="98"/>
    </location>
</feature>
<gene>
    <name evidence="10 11" type="primary">LOC108666118</name>
</gene>
<name>A0A8B7N3L3_HYAAZ</name>
<dbReference type="PANTHER" id="PTHR13483">
    <property type="entry name" value="BOX C_D SNORNA PROTEIN 1-RELATED"/>
    <property type="match status" value="1"/>
</dbReference>
<dbReference type="RefSeq" id="XP_018008421.1">
    <property type="nucleotide sequence ID" value="XM_018152932.2"/>
</dbReference>
<dbReference type="Pfam" id="PF04438">
    <property type="entry name" value="zf-HIT"/>
    <property type="match status" value="1"/>
</dbReference>
<keyword evidence="1" id="KW-0479">Metal-binding</keyword>
<dbReference type="PROSITE" id="PS51083">
    <property type="entry name" value="ZF_HIT"/>
    <property type="match status" value="1"/>
</dbReference>
<evidence type="ECO:0000256" key="2">
    <source>
        <dbReference type="ARBA" id="ARBA00022771"/>
    </source>
</evidence>
<evidence type="ECO:0000259" key="8">
    <source>
        <dbReference type="PROSITE" id="PS51083"/>
    </source>
</evidence>
<dbReference type="GO" id="GO:0005634">
    <property type="term" value="C:nucleus"/>
    <property type="evidence" value="ECO:0007669"/>
    <property type="project" value="TreeGrafter"/>
</dbReference>
<feature type="domain" description="HIT-type" evidence="8">
    <location>
        <begin position="107"/>
        <end position="141"/>
    </location>
</feature>
<dbReference type="OrthoDB" id="272357at2759"/>
<dbReference type="KEGG" id="hazt:108666118"/>
<proteinExistence type="inferred from homology"/>
<keyword evidence="3" id="KW-0862">Zinc</keyword>
<dbReference type="AlphaFoldDB" id="A0A8B7N3L3"/>
<protein>
    <submittedName>
        <fullName evidence="10">Uncharacterized protein LOC108666118 isoform X1</fullName>
    </submittedName>
    <submittedName>
        <fullName evidence="11">Uncharacterized protein LOC108666118 isoform X2</fullName>
    </submittedName>
</protein>
<dbReference type="RefSeq" id="XP_018008420.1">
    <property type="nucleotide sequence ID" value="XM_018152931.2"/>
</dbReference>
<reference evidence="10 11" key="1">
    <citation type="submission" date="2025-04" db="UniProtKB">
        <authorList>
            <consortium name="RefSeq"/>
        </authorList>
    </citation>
    <scope>IDENTIFICATION</scope>
    <source>
        <tissue evidence="10 11">Whole organism</tissue>
    </source>
</reference>
<keyword evidence="2 6" id="KW-0863">Zinc-finger</keyword>
<dbReference type="GO" id="GO:0048254">
    <property type="term" value="P:snoRNA localization"/>
    <property type="evidence" value="ECO:0007669"/>
    <property type="project" value="TreeGrafter"/>
</dbReference>
<evidence type="ECO:0000313" key="11">
    <source>
        <dbReference type="RefSeq" id="XP_018008421.1"/>
    </source>
</evidence>
<dbReference type="GO" id="GO:0000492">
    <property type="term" value="P:box C/D snoRNP assembly"/>
    <property type="evidence" value="ECO:0007669"/>
    <property type="project" value="TreeGrafter"/>
</dbReference>
<keyword evidence="9" id="KW-1185">Reference proteome</keyword>
<evidence type="ECO:0000256" key="3">
    <source>
        <dbReference type="ARBA" id="ARBA00022833"/>
    </source>
</evidence>
<dbReference type="Proteomes" id="UP000694843">
    <property type="component" value="Unplaced"/>
</dbReference>
<dbReference type="CDD" id="cd23023">
    <property type="entry name" value="zf-HIT_BCD1"/>
    <property type="match status" value="1"/>
</dbReference>
<dbReference type="GO" id="GO:0008270">
    <property type="term" value="F:zinc ion binding"/>
    <property type="evidence" value="ECO:0007669"/>
    <property type="project" value="UniProtKB-UniRule"/>
</dbReference>
<feature type="compositionally biased region" description="Polar residues" evidence="7">
    <location>
        <begin position="1"/>
        <end position="11"/>
    </location>
</feature>
<evidence type="ECO:0000256" key="1">
    <source>
        <dbReference type="ARBA" id="ARBA00022723"/>
    </source>
</evidence>
<dbReference type="GO" id="GO:0000463">
    <property type="term" value="P:maturation of LSU-rRNA from tricistronic rRNA transcript (SSU-rRNA, 5.8S rRNA, LSU-rRNA)"/>
    <property type="evidence" value="ECO:0007669"/>
    <property type="project" value="TreeGrafter"/>
</dbReference>
<evidence type="ECO:0000256" key="4">
    <source>
        <dbReference type="ARBA" id="ARBA00049598"/>
    </source>
</evidence>
<dbReference type="Pfam" id="PF25790">
    <property type="entry name" value="BCD1"/>
    <property type="match status" value="2"/>
</dbReference>
<accession>A0A8B7N3L3</accession>
<evidence type="ECO:0000256" key="7">
    <source>
        <dbReference type="SAM" id="MobiDB-lite"/>
    </source>
</evidence>
<organism evidence="9 11">
    <name type="scientific">Hyalella azteca</name>
    <name type="common">Amphipod</name>
    <dbReference type="NCBI Taxonomy" id="294128"/>
    <lineage>
        <taxon>Eukaryota</taxon>
        <taxon>Metazoa</taxon>
        <taxon>Ecdysozoa</taxon>
        <taxon>Arthropoda</taxon>
        <taxon>Crustacea</taxon>
        <taxon>Multicrustacea</taxon>
        <taxon>Malacostraca</taxon>
        <taxon>Eumalacostraca</taxon>
        <taxon>Peracarida</taxon>
        <taxon>Amphipoda</taxon>
        <taxon>Senticaudata</taxon>
        <taxon>Talitrida</taxon>
        <taxon>Talitroidea</taxon>
        <taxon>Hyalellidae</taxon>
        <taxon>Hyalella</taxon>
    </lineage>
</organism>
<evidence type="ECO:0000256" key="6">
    <source>
        <dbReference type="PROSITE-ProRule" id="PRU00453"/>
    </source>
</evidence>
<dbReference type="Gene3D" id="3.30.60.190">
    <property type="match status" value="1"/>
</dbReference>
<sequence length="602" mass="68563">MKSNFLQNFYSSKLKVTDNNTSSMQATKETNSTPENETMCQIGDRQTSSQVPHTEENQASSQAPHTEENQASSQVPHTEENQASSQAPHTEENQASSQAPNLVRSTCGVCLAAPARYRCPACAAVTCSCACVAAHKLRTNCTGVREPVLAVQKEDMDDDMLQQDYRFLESVMSRLERSLRDPKVHHLVEDIYVTKKRDKQSGKRHNDEESLVHKHRFSLHNVDERTKKRFKAFIPNYGGRNRFHQNAGVTLHRGDLPSGLKRLRYEARLRGTQLAFMPRDMTRHAVNTTHYLFRHQVIRWRVRVEFLQANVYSEDTWDERISIGRIISKFLDMAPEDMRGWPIDHTSESSAGVHSTQDKEERAMPCVCGTDPLNSHWSEEVSNDENRVGLDNNDQSSLGEHGAEVKNVTRQFRRACKSGKLNSSCPKCTVSSQEYFSPSANHDQISLTLNTECNTESLEDHSRDYPLAIDITRVRRENKAKSLTVEQMQQMSYFQSQGASQLAVLFKNEDFCQDQRHYVHVCLSDSLRESLSQLRVVEYPIFVVTTRAQAYEMACEDIEKGDDYETADRCNKISKSKPDDTTAKKTFRFFDAECSDDSVDEG</sequence>
<comment type="function">
    <text evidence="4">Required for box C/D snoRNAs accumulation involved in snoRNA processing, snoRNA transport to the nucleolus and ribosome biogenesis.</text>
</comment>
<evidence type="ECO:0000313" key="10">
    <source>
        <dbReference type="RefSeq" id="XP_018008420.1"/>
    </source>
</evidence>
<evidence type="ECO:0000313" key="9">
    <source>
        <dbReference type="Proteomes" id="UP000694843"/>
    </source>
</evidence>
<dbReference type="GeneID" id="108666118"/>
<comment type="similarity">
    <text evidence="5">Belongs to the BCD1 family.</text>
</comment>